<proteinExistence type="inferred from homology"/>
<keyword evidence="3 7" id="KW-0133">Cell shape</keyword>
<dbReference type="InterPro" id="IPR033134">
    <property type="entry name" value="Asp/Glu_racemase_AS_2"/>
</dbReference>
<keyword evidence="6 7" id="KW-0961">Cell wall biogenesis/degradation</keyword>
<dbReference type="OrthoDB" id="9801055at2"/>
<evidence type="ECO:0000256" key="1">
    <source>
        <dbReference type="ARBA" id="ARBA00001602"/>
    </source>
</evidence>
<feature type="binding site" evidence="7">
    <location>
        <begin position="45"/>
        <end position="46"/>
    </location>
    <ligand>
        <name>substrate</name>
    </ligand>
</feature>
<evidence type="ECO:0000256" key="7">
    <source>
        <dbReference type="HAMAP-Rule" id="MF_00258"/>
    </source>
</evidence>
<dbReference type="Gene3D" id="3.40.50.1860">
    <property type="match status" value="2"/>
</dbReference>
<gene>
    <name evidence="7" type="primary">murI</name>
    <name evidence="8" type="ORF">BTO32_14380</name>
</gene>
<keyword evidence="4 7" id="KW-0573">Peptidoglycan synthesis</keyword>
<evidence type="ECO:0000313" key="9">
    <source>
        <dbReference type="Proteomes" id="UP000189339"/>
    </source>
</evidence>
<feature type="binding site" evidence="7">
    <location>
        <begin position="78"/>
        <end position="79"/>
    </location>
    <ligand>
        <name>substrate</name>
    </ligand>
</feature>
<keyword evidence="9" id="KW-1185">Reference proteome</keyword>
<evidence type="ECO:0000256" key="6">
    <source>
        <dbReference type="ARBA" id="ARBA00023316"/>
    </source>
</evidence>
<comment type="catalytic activity">
    <reaction evidence="1 7">
        <text>L-glutamate = D-glutamate</text>
        <dbReference type="Rhea" id="RHEA:12813"/>
        <dbReference type="ChEBI" id="CHEBI:29985"/>
        <dbReference type="ChEBI" id="CHEBI:29986"/>
        <dbReference type="EC" id="5.1.1.3"/>
    </reaction>
</comment>
<dbReference type="Pfam" id="PF01177">
    <property type="entry name" value="Asp_Glu_race"/>
    <property type="match status" value="1"/>
</dbReference>
<comment type="caution">
    <text evidence="8">The sequence shown here is derived from an EMBL/GenBank/DDBJ whole genome shotgun (WGS) entry which is preliminary data.</text>
</comment>
<evidence type="ECO:0000256" key="3">
    <source>
        <dbReference type="ARBA" id="ARBA00022960"/>
    </source>
</evidence>
<dbReference type="GO" id="GO:0009252">
    <property type="term" value="P:peptidoglycan biosynthetic process"/>
    <property type="evidence" value="ECO:0007669"/>
    <property type="project" value="UniProtKB-UniRule"/>
</dbReference>
<dbReference type="FunFam" id="3.40.50.1860:FF:000001">
    <property type="entry name" value="Glutamate racemase"/>
    <property type="match status" value="1"/>
</dbReference>
<sequence>MTRDARPRILVFDSGIGGLSVTRCIRAVLPGVHFVYLADSAGFPYGDQSDGVVVERCVALVEQALVEFRCDLVVVACNTASTVVLPHLRARVSVPVVGVVPAIKPAAGLTRNGRLGVLATPATIRRPYLNRLIDEFANHCLVERVGHPALVAWAEGLVRGDPVPVSELAGVLRPLREAGVDTVVLGCTHYPLLLASLRQALPEVVHWVDSGEAIARRVSYLLAQGAWPMAPLRDQRAYPPVEAVLLSGEARERLPEFMVELDLATGRVESRWGGLAPVRAAGSV</sequence>
<dbReference type="SUPFAM" id="SSF53681">
    <property type="entry name" value="Aspartate/glutamate racemase"/>
    <property type="match status" value="2"/>
</dbReference>
<dbReference type="AlphaFoldDB" id="A0A1V2DQD3"/>
<dbReference type="RefSeq" id="WP_076725329.1">
    <property type="nucleotide sequence ID" value="NZ_JABWTC010000003.1"/>
</dbReference>
<comment type="function">
    <text evidence="7">Provides the (R)-glutamate required for cell wall biosynthesis.</text>
</comment>
<evidence type="ECO:0000256" key="5">
    <source>
        <dbReference type="ARBA" id="ARBA00023235"/>
    </source>
</evidence>
<evidence type="ECO:0000256" key="2">
    <source>
        <dbReference type="ARBA" id="ARBA00013090"/>
    </source>
</evidence>
<keyword evidence="5 7" id="KW-0413">Isomerase</keyword>
<evidence type="ECO:0000256" key="4">
    <source>
        <dbReference type="ARBA" id="ARBA00022984"/>
    </source>
</evidence>
<dbReference type="InterPro" id="IPR001920">
    <property type="entry name" value="Asp/Glu_race"/>
</dbReference>
<dbReference type="InterPro" id="IPR015942">
    <property type="entry name" value="Asp/Glu/hydantoin_racemase"/>
</dbReference>
<name>A0A1V2DQD3_9GAMM</name>
<feature type="binding site" evidence="7">
    <location>
        <begin position="188"/>
        <end position="189"/>
    </location>
    <ligand>
        <name>substrate</name>
    </ligand>
</feature>
<dbReference type="PROSITE" id="PS00924">
    <property type="entry name" value="ASP_GLU_RACEMASE_2"/>
    <property type="match status" value="1"/>
</dbReference>
<dbReference type="PANTHER" id="PTHR21198">
    <property type="entry name" value="GLUTAMATE RACEMASE"/>
    <property type="match status" value="1"/>
</dbReference>
<dbReference type="HAMAP" id="MF_00258">
    <property type="entry name" value="Glu_racemase"/>
    <property type="match status" value="1"/>
</dbReference>
<dbReference type="PANTHER" id="PTHR21198:SF2">
    <property type="entry name" value="GLUTAMATE RACEMASE"/>
    <property type="match status" value="1"/>
</dbReference>
<accession>A0A1V2DQD3</accession>
<dbReference type="UniPathway" id="UPA00219"/>
<evidence type="ECO:0000313" key="8">
    <source>
        <dbReference type="EMBL" id="ONF42862.1"/>
    </source>
</evidence>
<reference evidence="8 9" key="1">
    <citation type="submission" date="2016-12" db="EMBL/GenBank/DDBJ databases">
        <title>Marinobacter lutaoensis whole genome sequencing.</title>
        <authorList>
            <person name="Verma A."/>
            <person name="Krishnamurthi S."/>
        </authorList>
    </citation>
    <scope>NUCLEOTIDE SEQUENCE [LARGE SCALE GENOMIC DNA]</scope>
    <source>
        <strain evidence="8 9">T5054</strain>
    </source>
</reference>
<dbReference type="Proteomes" id="UP000189339">
    <property type="component" value="Unassembled WGS sequence"/>
</dbReference>
<dbReference type="STRING" id="135739.BTO32_14380"/>
<dbReference type="InterPro" id="IPR004391">
    <property type="entry name" value="Glu_race"/>
</dbReference>
<comment type="pathway">
    <text evidence="7">Cell wall biogenesis; peptidoglycan biosynthesis.</text>
</comment>
<dbReference type="NCBIfam" id="TIGR00067">
    <property type="entry name" value="glut_race"/>
    <property type="match status" value="1"/>
</dbReference>
<feature type="binding site" evidence="7">
    <location>
        <begin position="13"/>
        <end position="14"/>
    </location>
    <ligand>
        <name>substrate</name>
    </ligand>
</feature>
<dbReference type="PROSITE" id="PS00923">
    <property type="entry name" value="ASP_GLU_RACEMASE_1"/>
    <property type="match status" value="1"/>
</dbReference>
<dbReference type="GO" id="GO:0008881">
    <property type="term" value="F:glutamate racemase activity"/>
    <property type="evidence" value="ECO:0007669"/>
    <property type="project" value="UniProtKB-UniRule"/>
</dbReference>
<protein>
    <recommendedName>
        <fullName evidence="2 7">Glutamate racemase</fullName>
        <ecNumber evidence="2 7">5.1.1.3</ecNumber>
    </recommendedName>
</protein>
<feature type="active site" description="Proton donor/acceptor" evidence="7">
    <location>
        <position position="187"/>
    </location>
</feature>
<feature type="active site" description="Proton donor/acceptor" evidence="7">
    <location>
        <position position="77"/>
    </location>
</feature>
<dbReference type="GO" id="GO:0071555">
    <property type="term" value="P:cell wall organization"/>
    <property type="evidence" value="ECO:0007669"/>
    <property type="project" value="UniProtKB-KW"/>
</dbReference>
<comment type="similarity">
    <text evidence="7">Belongs to the aspartate/glutamate racemases family.</text>
</comment>
<dbReference type="InterPro" id="IPR018187">
    <property type="entry name" value="Asp/Glu_racemase_AS_1"/>
</dbReference>
<dbReference type="EMBL" id="MSCW01000008">
    <property type="protein sequence ID" value="ONF42862.1"/>
    <property type="molecule type" value="Genomic_DNA"/>
</dbReference>
<dbReference type="GO" id="GO:0008360">
    <property type="term" value="P:regulation of cell shape"/>
    <property type="evidence" value="ECO:0007669"/>
    <property type="project" value="UniProtKB-KW"/>
</dbReference>
<organism evidence="8 9">
    <name type="scientific">Marinobacter lutaoensis</name>
    <dbReference type="NCBI Taxonomy" id="135739"/>
    <lineage>
        <taxon>Bacteria</taxon>
        <taxon>Pseudomonadati</taxon>
        <taxon>Pseudomonadota</taxon>
        <taxon>Gammaproteobacteria</taxon>
        <taxon>Pseudomonadales</taxon>
        <taxon>Marinobacteraceae</taxon>
        <taxon>Marinobacter</taxon>
    </lineage>
</organism>
<dbReference type="EC" id="5.1.1.3" evidence="2 7"/>